<evidence type="ECO:0000256" key="2">
    <source>
        <dbReference type="SAM" id="MobiDB-lite"/>
    </source>
</evidence>
<accession>A0A6A6F3G7</accession>
<dbReference type="EMBL" id="ML992698">
    <property type="protein sequence ID" value="KAF2208003.1"/>
    <property type="molecule type" value="Genomic_DNA"/>
</dbReference>
<dbReference type="AlphaFoldDB" id="A0A6A6F3G7"/>
<gene>
    <name evidence="3" type="ORF">CERZMDRAFT_88089</name>
</gene>
<feature type="compositionally biased region" description="Polar residues" evidence="2">
    <location>
        <begin position="250"/>
        <end position="266"/>
    </location>
</feature>
<keyword evidence="4" id="KW-1185">Reference proteome</keyword>
<evidence type="ECO:0000313" key="4">
    <source>
        <dbReference type="Proteomes" id="UP000799539"/>
    </source>
</evidence>
<reference evidence="3" key="1">
    <citation type="journal article" date="2020" name="Stud. Mycol.">
        <title>101 Dothideomycetes genomes: a test case for predicting lifestyles and emergence of pathogens.</title>
        <authorList>
            <person name="Haridas S."/>
            <person name="Albert R."/>
            <person name="Binder M."/>
            <person name="Bloem J."/>
            <person name="Labutti K."/>
            <person name="Salamov A."/>
            <person name="Andreopoulos B."/>
            <person name="Baker S."/>
            <person name="Barry K."/>
            <person name="Bills G."/>
            <person name="Bluhm B."/>
            <person name="Cannon C."/>
            <person name="Castanera R."/>
            <person name="Culley D."/>
            <person name="Daum C."/>
            <person name="Ezra D."/>
            <person name="Gonzalez J."/>
            <person name="Henrissat B."/>
            <person name="Kuo A."/>
            <person name="Liang C."/>
            <person name="Lipzen A."/>
            <person name="Lutzoni F."/>
            <person name="Magnuson J."/>
            <person name="Mondo S."/>
            <person name="Nolan M."/>
            <person name="Ohm R."/>
            <person name="Pangilinan J."/>
            <person name="Park H.-J."/>
            <person name="Ramirez L."/>
            <person name="Alfaro M."/>
            <person name="Sun H."/>
            <person name="Tritt A."/>
            <person name="Yoshinaga Y."/>
            <person name="Zwiers L.-H."/>
            <person name="Turgeon B."/>
            <person name="Goodwin S."/>
            <person name="Spatafora J."/>
            <person name="Crous P."/>
            <person name="Grigoriev I."/>
        </authorList>
    </citation>
    <scope>NUCLEOTIDE SEQUENCE</scope>
    <source>
        <strain evidence="3">SCOH1-5</strain>
    </source>
</reference>
<feature type="region of interest" description="Disordered" evidence="2">
    <location>
        <begin position="1"/>
        <end position="29"/>
    </location>
</feature>
<feature type="region of interest" description="Disordered" evidence="2">
    <location>
        <begin position="201"/>
        <end position="267"/>
    </location>
</feature>
<evidence type="ECO:0000313" key="3">
    <source>
        <dbReference type="EMBL" id="KAF2208003.1"/>
    </source>
</evidence>
<name>A0A6A6F3G7_9PEZI</name>
<evidence type="ECO:0000256" key="1">
    <source>
        <dbReference type="SAM" id="Coils"/>
    </source>
</evidence>
<feature type="coiled-coil region" evidence="1">
    <location>
        <begin position="394"/>
        <end position="435"/>
    </location>
</feature>
<keyword evidence="1" id="KW-0175">Coiled coil</keyword>
<feature type="compositionally biased region" description="Acidic residues" evidence="2">
    <location>
        <begin position="201"/>
        <end position="245"/>
    </location>
</feature>
<dbReference type="Proteomes" id="UP000799539">
    <property type="component" value="Unassembled WGS sequence"/>
</dbReference>
<protein>
    <submittedName>
        <fullName evidence="3">Uncharacterized protein</fullName>
    </submittedName>
</protein>
<feature type="compositionally biased region" description="Polar residues" evidence="2">
    <location>
        <begin position="1"/>
        <end position="10"/>
    </location>
</feature>
<proteinExistence type="predicted"/>
<organism evidence="3 4">
    <name type="scientific">Cercospora zeae-maydis SCOH1-5</name>
    <dbReference type="NCBI Taxonomy" id="717836"/>
    <lineage>
        <taxon>Eukaryota</taxon>
        <taxon>Fungi</taxon>
        <taxon>Dikarya</taxon>
        <taxon>Ascomycota</taxon>
        <taxon>Pezizomycotina</taxon>
        <taxon>Dothideomycetes</taxon>
        <taxon>Dothideomycetidae</taxon>
        <taxon>Mycosphaerellales</taxon>
        <taxon>Mycosphaerellaceae</taxon>
        <taxon>Cercospora</taxon>
    </lineage>
</organism>
<sequence length="458" mass="50898">MLSDCNQITPNRGRRPRMTGSKPGSIHRIGLMQPCSSSNHQLPTLGPQTPDVPLRKTDFFFPNTKSFPTSHSSSTLGASCPSECRKPPASKHLSVHLEDRLPSKSMALENHPAEEDIFNFLKLRNFQLDPQDLNHLLDNAIPNEEFRSQDEKEQIRRLKNLLTKAGAVANERNQKVTFDKAQWSTEPKFLQAVVDEYEAVEDVDGNGEDGEGSDGNEEDGEQGEDDEEEEQQGEDDEDEGDQGEDDTPRKSQLSDGTSSEALQDTQVFGKDTIPAFALPSLQSVSQKSHARSGGFRVNKNSLSIGELALVGPKQGDTEGARNKVVTFKALEGGEKNRVESSKAFLQEENQALKCEKMISDELVRAMGQEQSQLQAKIDALKLGSLVTIQFKEAYERAMKTIKALERKLAFLEEQNKKLEKKNLVLNAQKQALKTDDCKLADEAWVLVEQDSSSSVRKN</sequence>